<dbReference type="SUPFAM" id="SSF158651">
    <property type="entry name" value="YejL-like"/>
    <property type="match status" value="1"/>
</dbReference>
<dbReference type="NCBIfam" id="NF010242">
    <property type="entry name" value="PRK13689.1"/>
    <property type="match status" value="1"/>
</dbReference>
<reference evidence="2" key="1">
    <citation type="journal article" date="2014" name="Int. J. Syst. Evol. Microbiol.">
        <title>Complete genome sequence of Corynebacterium casei LMG S-19264T (=DSM 44701T), isolated from a smear-ripened cheese.</title>
        <authorList>
            <consortium name="US DOE Joint Genome Institute (JGI-PGF)"/>
            <person name="Walter F."/>
            <person name="Albersmeier A."/>
            <person name="Kalinowski J."/>
            <person name="Ruckert C."/>
        </authorList>
    </citation>
    <scope>NUCLEOTIDE SEQUENCE</scope>
    <source>
        <strain evidence="2">CGMCC 1.7086</strain>
    </source>
</reference>
<sequence>MPQKSKYSNERFDLLTQDLISVLEKHQADRDLTLMALGNLVTNVFNHQVAPQHRQAMAEQFSQILLKSVDKAQTTNKE</sequence>
<dbReference type="Proteomes" id="UP000606935">
    <property type="component" value="Unassembled WGS sequence"/>
</dbReference>
<evidence type="ECO:0000313" key="2">
    <source>
        <dbReference type="EMBL" id="GGO70389.1"/>
    </source>
</evidence>
<gene>
    <name evidence="2" type="ORF">GCM10010982_23770</name>
</gene>
<proteinExistence type="inferred from homology"/>
<dbReference type="InterPro" id="IPR009857">
    <property type="entry name" value="UPF0352"/>
</dbReference>
<dbReference type="AlphaFoldDB" id="A0A918DKS2"/>
<evidence type="ECO:0000313" key="3">
    <source>
        <dbReference type="Proteomes" id="UP000606935"/>
    </source>
</evidence>
<evidence type="ECO:0000256" key="1">
    <source>
        <dbReference type="HAMAP-Rule" id="MF_00816"/>
    </source>
</evidence>
<dbReference type="HAMAP" id="MF_00816">
    <property type="entry name" value="UPF0352"/>
    <property type="match status" value="1"/>
</dbReference>
<comment type="caution">
    <text evidence="2">The sequence shown here is derived from an EMBL/GenBank/DDBJ whole genome shotgun (WGS) entry which is preliminary data.</text>
</comment>
<dbReference type="Pfam" id="PF07208">
    <property type="entry name" value="DUF1414"/>
    <property type="match status" value="1"/>
</dbReference>
<organism evidence="2 3">
    <name type="scientific">Bowmanella pacifica</name>
    <dbReference type="NCBI Taxonomy" id="502051"/>
    <lineage>
        <taxon>Bacteria</taxon>
        <taxon>Pseudomonadati</taxon>
        <taxon>Pseudomonadota</taxon>
        <taxon>Gammaproteobacteria</taxon>
        <taxon>Alteromonadales</taxon>
        <taxon>Alteromonadaceae</taxon>
        <taxon>Bowmanella</taxon>
    </lineage>
</organism>
<comment type="similarity">
    <text evidence="1">Belongs to the UPF0352 family.</text>
</comment>
<dbReference type="RefSeq" id="WP_188695152.1">
    <property type="nucleotide sequence ID" value="NZ_BMLS01000003.1"/>
</dbReference>
<keyword evidence="3" id="KW-1185">Reference proteome</keyword>
<dbReference type="InterPro" id="IPR023202">
    <property type="entry name" value="YejL_sf"/>
</dbReference>
<dbReference type="EMBL" id="BMLS01000003">
    <property type="protein sequence ID" value="GGO70389.1"/>
    <property type="molecule type" value="Genomic_DNA"/>
</dbReference>
<name>A0A918DKS2_9ALTE</name>
<protein>
    <recommendedName>
        <fullName evidence="1">UPF0352 protein GCM10010982_23770</fullName>
    </recommendedName>
</protein>
<dbReference type="PIRSF" id="PIRSF006188">
    <property type="entry name" value="UCP006188"/>
    <property type="match status" value="1"/>
</dbReference>
<dbReference type="Gene3D" id="1.10.3390.10">
    <property type="entry name" value="YejL-like"/>
    <property type="match status" value="1"/>
</dbReference>
<accession>A0A918DKS2</accession>
<reference evidence="2" key="2">
    <citation type="submission" date="2020-09" db="EMBL/GenBank/DDBJ databases">
        <authorList>
            <person name="Sun Q."/>
            <person name="Zhou Y."/>
        </authorList>
    </citation>
    <scope>NUCLEOTIDE SEQUENCE</scope>
    <source>
        <strain evidence="2">CGMCC 1.7086</strain>
    </source>
</reference>